<evidence type="ECO:0000313" key="1">
    <source>
        <dbReference type="EMBL" id="KAJ0028670.1"/>
    </source>
</evidence>
<proteinExistence type="predicted"/>
<name>A0ACC0Y392_9ROSI</name>
<keyword evidence="2" id="KW-1185">Reference proteome</keyword>
<comment type="caution">
    <text evidence="1">The sequence shown here is derived from an EMBL/GenBank/DDBJ whole genome shotgun (WGS) entry which is preliminary data.</text>
</comment>
<reference evidence="2" key="1">
    <citation type="journal article" date="2023" name="G3 (Bethesda)">
        <title>Genome assembly and association tests identify interacting loci associated with vigor, precocity, and sex in interspecific pistachio rootstocks.</title>
        <authorList>
            <person name="Palmer W."/>
            <person name="Jacygrad E."/>
            <person name="Sagayaradj S."/>
            <person name="Cavanaugh K."/>
            <person name="Han R."/>
            <person name="Bertier L."/>
            <person name="Beede B."/>
            <person name="Kafkas S."/>
            <person name="Golino D."/>
            <person name="Preece J."/>
            <person name="Michelmore R."/>
        </authorList>
    </citation>
    <scope>NUCLEOTIDE SEQUENCE [LARGE SCALE GENOMIC DNA]</scope>
</reference>
<evidence type="ECO:0000313" key="2">
    <source>
        <dbReference type="Proteomes" id="UP001163603"/>
    </source>
</evidence>
<gene>
    <name evidence="1" type="ORF">Pint_35223</name>
</gene>
<accession>A0ACC0Y392</accession>
<protein>
    <submittedName>
        <fullName evidence="1">Uncharacterized protein</fullName>
    </submittedName>
</protein>
<dbReference type="Proteomes" id="UP001163603">
    <property type="component" value="Chromosome 9"/>
</dbReference>
<sequence length="295" mass="32920">MAASSSINFIAPNLSQLVTAKLDETNYLMWLSQIVPVLKSHDLMGFVDGSPPCPSQFLIDDQGKPTTTLNPDQTCLANKFAFPSRSRINRLKWLLQMLNQGSMKCATYLDSAKQLAAQLGVVGKTIDDDDLIAYIVSGLNHSYHPFVTSLSFATRDKALSFEDFQAELLSFELLLETLQQKAKIPTKSHPQTFQPPYYSKKPAPNTKSYPSPRPNHSQQTFNTSRIPCQICGKPNHQALDCFHRMDYAFQGRHPPTQLAAMVAHTNATHVVEDPWFIDSGANQHITTNLEQLTLA</sequence>
<dbReference type="EMBL" id="CM047744">
    <property type="protein sequence ID" value="KAJ0028670.1"/>
    <property type="molecule type" value="Genomic_DNA"/>
</dbReference>
<organism evidence="1 2">
    <name type="scientific">Pistacia integerrima</name>
    <dbReference type="NCBI Taxonomy" id="434235"/>
    <lineage>
        <taxon>Eukaryota</taxon>
        <taxon>Viridiplantae</taxon>
        <taxon>Streptophyta</taxon>
        <taxon>Embryophyta</taxon>
        <taxon>Tracheophyta</taxon>
        <taxon>Spermatophyta</taxon>
        <taxon>Magnoliopsida</taxon>
        <taxon>eudicotyledons</taxon>
        <taxon>Gunneridae</taxon>
        <taxon>Pentapetalae</taxon>
        <taxon>rosids</taxon>
        <taxon>malvids</taxon>
        <taxon>Sapindales</taxon>
        <taxon>Anacardiaceae</taxon>
        <taxon>Pistacia</taxon>
    </lineage>
</organism>